<accession>A0ACD3T317</accession>
<protein>
    <submittedName>
        <fullName evidence="1">Uncharacterized protein</fullName>
    </submittedName>
</protein>
<proteinExistence type="predicted"/>
<sequence>MKKTISILATLSALGFAQTSTAADIGTAAFQWTGTVPAMTASNSGYWIVNASGSAILDANDGVMVFSNTKDKGIQLATASTFGFKVVSDITSDSVSTPDGVFNPAVDNTVVGYQGALVEQKAGANGLVDVGGDDGYFAVTADGTPLVAGAAQGAISKQNGSVTNITLAPATDGSSFTKANANEKWNVQAIVALSTISV</sequence>
<dbReference type="Proteomes" id="UP000718715">
    <property type="component" value="Unassembled WGS sequence"/>
</dbReference>
<gene>
    <name evidence="1" type="ORF">DA092_11020</name>
</gene>
<keyword evidence="2" id="KW-1185">Reference proteome</keyword>
<evidence type="ECO:0000313" key="1">
    <source>
        <dbReference type="EMBL" id="TMX74956.1"/>
    </source>
</evidence>
<evidence type="ECO:0000313" key="2">
    <source>
        <dbReference type="Proteomes" id="UP000718715"/>
    </source>
</evidence>
<organism evidence="1 2">
    <name type="scientific">Photobacterium damselae</name>
    <dbReference type="NCBI Taxonomy" id="38293"/>
    <lineage>
        <taxon>Bacteria</taxon>
        <taxon>Pseudomonadati</taxon>
        <taxon>Pseudomonadota</taxon>
        <taxon>Gammaproteobacteria</taxon>
        <taxon>Vibrionales</taxon>
        <taxon>Vibrionaceae</taxon>
        <taxon>Photobacterium</taxon>
    </lineage>
</organism>
<name>A0ACD3T317_PHODM</name>
<dbReference type="EMBL" id="PZOJ01000090">
    <property type="protein sequence ID" value="TMX74956.1"/>
    <property type="molecule type" value="Genomic_DNA"/>
</dbReference>
<comment type="caution">
    <text evidence="1">The sequence shown here is derived from an EMBL/GenBank/DDBJ whole genome shotgun (WGS) entry which is preliminary data.</text>
</comment>
<reference evidence="1" key="1">
    <citation type="submission" date="2018-03" db="EMBL/GenBank/DDBJ databases">
        <title>Genomic characterization of a polymicrobial infection associated with a disease outbreak in Pacific white shrimp (Litopenaeus vannamei).</title>
        <authorList>
            <person name="Turner J.W."/>
            <person name="Bachand P.T."/>
            <person name="Tallman J."/>
            <person name="Elledge N.C."/>
            <person name="Pinnell L.J."/>
            <person name="Laughlin R.C."/>
            <person name="Zimba P.V."/>
        </authorList>
    </citation>
    <scope>NUCLEOTIDE SEQUENCE</scope>
    <source>
        <strain evidence="1">Hep-2b-22</strain>
    </source>
</reference>